<sequence>MASTTQARNTDERQWDARQSEYTTYAPSGHTCPDCQRQIKGLELCRRITVARASASPAAVYRHYPECPEPQAAR</sequence>
<name>A0ABP3JJZ2_9ACTN</name>
<reference evidence="2" key="1">
    <citation type="journal article" date="2019" name="Int. J. Syst. Evol. Microbiol.">
        <title>The Global Catalogue of Microorganisms (GCM) 10K type strain sequencing project: providing services to taxonomists for standard genome sequencing and annotation.</title>
        <authorList>
            <consortium name="The Broad Institute Genomics Platform"/>
            <consortium name="The Broad Institute Genome Sequencing Center for Infectious Disease"/>
            <person name="Wu L."/>
            <person name="Ma J."/>
        </authorList>
    </citation>
    <scope>NUCLEOTIDE SEQUENCE [LARGE SCALE GENOMIC DNA]</scope>
    <source>
        <strain evidence="2">JCM 10649</strain>
    </source>
</reference>
<comment type="caution">
    <text evidence="1">The sequence shown here is derived from an EMBL/GenBank/DDBJ whole genome shotgun (WGS) entry which is preliminary data.</text>
</comment>
<protein>
    <submittedName>
        <fullName evidence="1">Uncharacterized protein</fullName>
    </submittedName>
</protein>
<dbReference type="EMBL" id="BAAAHB010000013">
    <property type="protein sequence ID" value="GAA0456098.1"/>
    <property type="molecule type" value="Genomic_DNA"/>
</dbReference>
<dbReference type="Proteomes" id="UP001499895">
    <property type="component" value="Unassembled WGS sequence"/>
</dbReference>
<organism evidence="1 2">
    <name type="scientific">Streptomyces stramineus</name>
    <dbReference type="NCBI Taxonomy" id="173861"/>
    <lineage>
        <taxon>Bacteria</taxon>
        <taxon>Bacillati</taxon>
        <taxon>Actinomycetota</taxon>
        <taxon>Actinomycetes</taxon>
        <taxon>Kitasatosporales</taxon>
        <taxon>Streptomycetaceae</taxon>
        <taxon>Streptomyces</taxon>
    </lineage>
</organism>
<proteinExistence type="predicted"/>
<evidence type="ECO:0000313" key="1">
    <source>
        <dbReference type="EMBL" id="GAA0456098.1"/>
    </source>
</evidence>
<accession>A0ABP3JJZ2</accession>
<evidence type="ECO:0000313" key="2">
    <source>
        <dbReference type="Proteomes" id="UP001499895"/>
    </source>
</evidence>
<gene>
    <name evidence="1" type="ORF">GCM10009544_18540</name>
</gene>
<keyword evidence="2" id="KW-1185">Reference proteome</keyword>